<dbReference type="EMBL" id="JAJHJB010000003">
    <property type="protein sequence ID" value="MCC5464327.1"/>
    <property type="molecule type" value="Genomic_DNA"/>
</dbReference>
<evidence type="ECO:0000256" key="2">
    <source>
        <dbReference type="ARBA" id="ARBA00022840"/>
    </source>
</evidence>
<comment type="caution">
    <text evidence="4">The sequence shown here is derived from an EMBL/GenBank/DDBJ whole genome shotgun (WGS) entry which is preliminary data.</text>
</comment>
<dbReference type="SUPFAM" id="SSF52540">
    <property type="entry name" value="P-loop containing nucleoside triphosphate hydrolases"/>
    <property type="match status" value="1"/>
</dbReference>
<dbReference type="InterPro" id="IPR045735">
    <property type="entry name" value="Spore_III_AA_AAA+_ATPase"/>
</dbReference>
<dbReference type="Pfam" id="PF19568">
    <property type="entry name" value="Spore_III_AA"/>
    <property type="match status" value="1"/>
</dbReference>
<dbReference type="Gene3D" id="3.40.50.300">
    <property type="entry name" value="P-loop containing nucleotide triphosphate hydrolases"/>
    <property type="match status" value="1"/>
</dbReference>
<evidence type="ECO:0000256" key="1">
    <source>
        <dbReference type="ARBA" id="ARBA00022741"/>
    </source>
</evidence>
<keyword evidence="1" id="KW-0547">Nucleotide-binding</keyword>
<dbReference type="RefSeq" id="WP_229533830.1">
    <property type="nucleotide sequence ID" value="NZ_JAJHJB010000003.1"/>
</dbReference>
<evidence type="ECO:0000313" key="5">
    <source>
        <dbReference type="Proteomes" id="UP001165492"/>
    </source>
</evidence>
<keyword evidence="2" id="KW-0067">ATP-binding</keyword>
<organism evidence="4 5">
    <name type="scientific">Pelosinus baikalensis</name>
    <dbReference type="NCBI Taxonomy" id="2892015"/>
    <lineage>
        <taxon>Bacteria</taxon>
        <taxon>Bacillati</taxon>
        <taxon>Bacillota</taxon>
        <taxon>Negativicutes</taxon>
        <taxon>Selenomonadales</taxon>
        <taxon>Sporomusaceae</taxon>
        <taxon>Pelosinus</taxon>
    </lineage>
</organism>
<dbReference type="Proteomes" id="UP001165492">
    <property type="component" value="Unassembled WGS sequence"/>
</dbReference>
<dbReference type="PANTHER" id="PTHR20953">
    <property type="entry name" value="KINASE-RELATED"/>
    <property type="match status" value="1"/>
</dbReference>
<protein>
    <submittedName>
        <fullName evidence="4">Stage III sporulation protein AA</fullName>
    </submittedName>
</protein>
<dbReference type="PANTHER" id="PTHR20953:SF3">
    <property type="entry name" value="P-LOOP CONTAINING NUCLEOSIDE TRIPHOSPHATE HYDROLASES SUPERFAMILY PROTEIN"/>
    <property type="match status" value="1"/>
</dbReference>
<gene>
    <name evidence="4" type="primary">spoIIIAA</name>
    <name evidence="4" type="ORF">LMF89_02995</name>
</gene>
<name>A0ABS8HQD3_9FIRM</name>
<dbReference type="InterPro" id="IPR014217">
    <property type="entry name" value="Spore_III_AA"/>
</dbReference>
<dbReference type="InterPro" id="IPR027417">
    <property type="entry name" value="P-loop_NTPase"/>
</dbReference>
<reference evidence="4" key="1">
    <citation type="submission" date="2021-11" db="EMBL/GenBank/DDBJ databases">
        <title>Description of a new species Pelosinus isolated from the bottom sediments of Lake Baikal.</title>
        <authorList>
            <person name="Zakharyuk A."/>
        </authorList>
    </citation>
    <scope>NUCLEOTIDE SEQUENCE</scope>
    <source>
        <strain evidence="4">Bkl1</strain>
    </source>
</reference>
<proteinExistence type="predicted"/>
<dbReference type="NCBIfam" id="TIGR02858">
    <property type="entry name" value="spore_III_AA"/>
    <property type="match status" value="1"/>
</dbReference>
<sequence>MTDNKNILIKKILEQSIYPVLPEQLISMISAVSLEHLRDLTEIRLRINQPLLLVLGNQDITVNPMGKVVVNYNEAYLCNQDDIQRTLQLMSKNSLYAFEHQLKMGFLTIDGGHRIGLTGQAIIDAGEVKTLRSINGLNIRLAREVKGCADQIIPYIITKEGQVLNTLIISPPRCGKTTILRDLIRQISMGSNIYKGLPVGVVDERSEIAACKSGISTVDLGIRTDVLDNCPKAMGMLMLIRSMSPAVVATDELGRAEDIHAVREALNAGVSVVTTVHGKDLSELLHRPYVGELLENKYFHRYILLSDDPRVGTIKKIIDSNNNKILWEGAKKC</sequence>
<accession>A0ABS8HQD3</accession>
<evidence type="ECO:0000313" key="4">
    <source>
        <dbReference type="EMBL" id="MCC5464327.1"/>
    </source>
</evidence>
<evidence type="ECO:0000259" key="3">
    <source>
        <dbReference type="Pfam" id="PF19568"/>
    </source>
</evidence>
<feature type="domain" description="Stage III sporulation protein AA AAA+ ATPase" evidence="3">
    <location>
        <begin position="15"/>
        <end position="322"/>
    </location>
</feature>
<keyword evidence="5" id="KW-1185">Reference proteome</keyword>